<organism evidence="15 16">
    <name type="scientific">Sporomusa termitida</name>
    <dbReference type="NCBI Taxonomy" id="2377"/>
    <lineage>
        <taxon>Bacteria</taxon>
        <taxon>Bacillati</taxon>
        <taxon>Bacillota</taxon>
        <taxon>Negativicutes</taxon>
        <taxon>Selenomonadales</taxon>
        <taxon>Sporomusaceae</taxon>
        <taxon>Sporomusa</taxon>
    </lineage>
</organism>
<dbReference type="KEGG" id="sted:SPTER_35340"/>
<evidence type="ECO:0000256" key="5">
    <source>
        <dbReference type="ARBA" id="ARBA00022781"/>
    </source>
</evidence>
<keyword evidence="8 12" id="KW-0472">Membrane</keyword>
<dbReference type="GO" id="GO:0046961">
    <property type="term" value="F:proton-transporting ATPase activity, rotational mechanism"/>
    <property type="evidence" value="ECO:0007669"/>
    <property type="project" value="TreeGrafter"/>
</dbReference>
<dbReference type="InterPro" id="IPR002146">
    <property type="entry name" value="ATP_synth_b/b'su_bac/chlpt"/>
</dbReference>
<reference evidence="15 16" key="1">
    <citation type="submission" date="2019-02" db="EMBL/GenBank/DDBJ databases">
        <title>Closed genome of Sporomusa termitida DSM 4440.</title>
        <authorList>
            <person name="Poehlein A."/>
            <person name="Daniel R."/>
        </authorList>
    </citation>
    <scope>NUCLEOTIDE SEQUENCE [LARGE SCALE GENOMIC DNA]</scope>
    <source>
        <strain evidence="15 16">DSM 4440</strain>
    </source>
</reference>
<dbReference type="Gene3D" id="6.10.250.1580">
    <property type="match status" value="1"/>
</dbReference>
<dbReference type="InterPro" id="IPR028987">
    <property type="entry name" value="ATP_synth_B-like_membr_sf"/>
</dbReference>
<evidence type="ECO:0000256" key="2">
    <source>
        <dbReference type="ARBA" id="ARBA00022448"/>
    </source>
</evidence>
<dbReference type="PANTHER" id="PTHR33445:SF2">
    <property type="entry name" value="ATP SYNTHASE SUBUNIT B', CHLOROPLASTIC"/>
    <property type="match status" value="1"/>
</dbReference>
<dbReference type="GO" id="GO:0012505">
    <property type="term" value="C:endomembrane system"/>
    <property type="evidence" value="ECO:0007669"/>
    <property type="project" value="UniProtKB-SubCell"/>
</dbReference>
<evidence type="ECO:0000256" key="1">
    <source>
        <dbReference type="ARBA" id="ARBA00005513"/>
    </source>
</evidence>
<feature type="coiled-coil region" evidence="14">
    <location>
        <begin position="31"/>
        <end position="108"/>
    </location>
</feature>
<keyword evidence="4 12" id="KW-0812">Transmembrane</keyword>
<evidence type="ECO:0000256" key="10">
    <source>
        <dbReference type="ARBA" id="ARBA00025198"/>
    </source>
</evidence>
<evidence type="ECO:0000256" key="8">
    <source>
        <dbReference type="ARBA" id="ARBA00023136"/>
    </source>
</evidence>
<evidence type="ECO:0000256" key="13">
    <source>
        <dbReference type="RuleBase" id="RU003848"/>
    </source>
</evidence>
<dbReference type="InterPro" id="IPR005864">
    <property type="entry name" value="ATP_synth_F0_bsu_bac"/>
</dbReference>
<proteinExistence type="inferred from homology"/>
<comment type="similarity">
    <text evidence="1 12 13">Belongs to the ATPase B chain family.</text>
</comment>
<dbReference type="InterPro" id="IPR050059">
    <property type="entry name" value="ATP_synthase_B_chain"/>
</dbReference>
<keyword evidence="2 12" id="KW-0813">Transport</keyword>
<dbReference type="RefSeq" id="WP_144351534.1">
    <property type="nucleotide sequence ID" value="NZ_CP036259.1"/>
</dbReference>
<dbReference type="Pfam" id="PF00430">
    <property type="entry name" value="ATP-synt_B"/>
    <property type="match status" value="1"/>
</dbReference>
<evidence type="ECO:0000313" key="15">
    <source>
        <dbReference type="EMBL" id="QDR82113.1"/>
    </source>
</evidence>
<keyword evidence="14" id="KW-0175">Coiled coil</keyword>
<protein>
    <recommendedName>
        <fullName evidence="12">ATP synthase subunit b</fullName>
    </recommendedName>
    <alternativeName>
        <fullName evidence="12">ATP synthase F(0) sector subunit b</fullName>
    </alternativeName>
    <alternativeName>
        <fullName evidence="12">ATPase subunit I</fullName>
    </alternativeName>
    <alternativeName>
        <fullName evidence="12">F-type ATPase subunit b</fullName>
        <shortName evidence="12">F-ATPase subunit b</shortName>
    </alternativeName>
</protein>
<evidence type="ECO:0000256" key="12">
    <source>
        <dbReference type="HAMAP-Rule" id="MF_01398"/>
    </source>
</evidence>
<dbReference type="CDD" id="cd06503">
    <property type="entry name" value="ATP-synt_Fo_b"/>
    <property type="match status" value="1"/>
</dbReference>
<keyword evidence="5 12" id="KW-0375">Hydrogen ion transport</keyword>
<keyword evidence="9 12" id="KW-0066">ATP synthesis</keyword>
<evidence type="ECO:0000256" key="7">
    <source>
        <dbReference type="ARBA" id="ARBA00023065"/>
    </source>
</evidence>
<keyword evidence="16" id="KW-1185">Reference proteome</keyword>
<dbReference type="GO" id="GO:0046933">
    <property type="term" value="F:proton-transporting ATP synthase activity, rotational mechanism"/>
    <property type="evidence" value="ECO:0007669"/>
    <property type="project" value="UniProtKB-UniRule"/>
</dbReference>
<keyword evidence="6 12" id="KW-1133">Transmembrane helix</keyword>
<gene>
    <name evidence="12 15" type="primary">atpF</name>
    <name evidence="15" type="ORF">SPTER_35340</name>
</gene>
<comment type="subcellular location">
    <subcellularLocation>
        <location evidence="12">Cell membrane</location>
        <topology evidence="12">Single-pass membrane protein</topology>
    </subcellularLocation>
    <subcellularLocation>
        <location evidence="11">Endomembrane system</location>
        <topology evidence="11">Single-pass membrane protein</topology>
    </subcellularLocation>
</comment>
<comment type="function">
    <text evidence="10 12">F(1)F(0) ATP synthase produces ATP from ADP in the presence of a proton or sodium gradient. F-type ATPases consist of two structural domains, F(1) containing the extramembraneous catalytic core and F(0) containing the membrane proton channel, linked together by a central stalk and a peripheral stalk. During catalysis, ATP synthesis in the catalytic domain of F(1) is coupled via a rotary mechanism of the central stalk subunits to proton translocation.</text>
</comment>
<feature type="transmembrane region" description="Helical" evidence="12">
    <location>
        <begin position="6"/>
        <end position="27"/>
    </location>
</feature>
<dbReference type="PANTHER" id="PTHR33445">
    <property type="entry name" value="ATP SYNTHASE SUBUNIT B', CHLOROPLASTIC"/>
    <property type="match status" value="1"/>
</dbReference>
<dbReference type="AlphaFoldDB" id="A0A517DXQ2"/>
<sequence>MVDLNATLIAQIINFLILVAILTKVAYKPLMKALADRQAKIADSLETAEQERQAAEKLRQEYLAQLAEARTQAQVIVEKAAKLAEQTKEEILKEAREESARLLKVTQEEIARERELALAELKGEVVTLAVAAASKIVSQNMDDAANARIVEDFITNLDGKKIGGLPC</sequence>
<keyword evidence="7 12" id="KW-0406">Ion transport</keyword>
<evidence type="ECO:0000256" key="9">
    <source>
        <dbReference type="ARBA" id="ARBA00023310"/>
    </source>
</evidence>
<dbReference type="HAMAP" id="MF_01398">
    <property type="entry name" value="ATP_synth_b_bprime"/>
    <property type="match status" value="1"/>
</dbReference>
<evidence type="ECO:0000256" key="6">
    <source>
        <dbReference type="ARBA" id="ARBA00022989"/>
    </source>
</evidence>
<evidence type="ECO:0000313" key="16">
    <source>
        <dbReference type="Proteomes" id="UP000320776"/>
    </source>
</evidence>
<evidence type="ECO:0000256" key="11">
    <source>
        <dbReference type="ARBA" id="ARBA00037847"/>
    </source>
</evidence>
<dbReference type="OrthoDB" id="5518984at2"/>
<name>A0A517DXQ2_9FIRM</name>
<dbReference type="Proteomes" id="UP000320776">
    <property type="component" value="Chromosome"/>
</dbReference>
<evidence type="ECO:0000256" key="4">
    <source>
        <dbReference type="ARBA" id="ARBA00022692"/>
    </source>
</evidence>
<keyword evidence="3 12" id="KW-0138">CF(0)</keyword>
<dbReference type="SUPFAM" id="SSF81573">
    <property type="entry name" value="F1F0 ATP synthase subunit B, membrane domain"/>
    <property type="match status" value="1"/>
</dbReference>
<comment type="subunit">
    <text evidence="12">F-type ATPases have 2 components, F(1) - the catalytic core - and F(0) - the membrane proton channel. F(1) has five subunits: alpha(3), beta(3), gamma(1), delta(1), epsilon(1). F(0) has three main subunits: a(1), b(2) and c(10-14). The alpha and beta chains form an alternating ring which encloses part of the gamma chain. F(1) is attached to F(0) by a central stalk formed by the gamma and epsilon chains, while a peripheral stalk is formed by the delta and b chains.</text>
</comment>
<accession>A0A517DXQ2</accession>
<dbReference type="GO" id="GO:0045259">
    <property type="term" value="C:proton-transporting ATP synthase complex"/>
    <property type="evidence" value="ECO:0007669"/>
    <property type="project" value="UniProtKB-KW"/>
</dbReference>
<comment type="function">
    <text evidence="12">Component of the F(0) channel, it forms part of the peripheral stalk, linking F(1) to F(0).</text>
</comment>
<dbReference type="EMBL" id="CP036259">
    <property type="protein sequence ID" value="QDR82113.1"/>
    <property type="molecule type" value="Genomic_DNA"/>
</dbReference>
<evidence type="ECO:0000256" key="3">
    <source>
        <dbReference type="ARBA" id="ARBA00022547"/>
    </source>
</evidence>
<evidence type="ECO:0000256" key="14">
    <source>
        <dbReference type="SAM" id="Coils"/>
    </source>
</evidence>
<dbReference type="GO" id="GO:0005886">
    <property type="term" value="C:plasma membrane"/>
    <property type="evidence" value="ECO:0007669"/>
    <property type="project" value="UniProtKB-SubCell"/>
</dbReference>
<keyword evidence="12" id="KW-1003">Cell membrane</keyword>
<dbReference type="NCBIfam" id="TIGR01144">
    <property type="entry name" value="ATP_synt_b"/>
    <property type="match status" value="1"/>
</dbReference>